<dbReference type="OMA" id="ARSKWQA"/>
<evidence type="ECO:0000313" key="9">
    <source>
        <dbReference type="RefSeq" id="XP_022101069.1"/>
    </source>
</evidence>
<dbReference type="Gene3D" id="1.25.40.20">
    <property type="entry name" value="Ankyrin repeat-containing domain"/>
    <property type="match status" value="1"/>
</dbReference>
<feature type="repeat" description="ANK" evidence="5">
    <location>
        <begin position="168"/>
        <end position="200"/>
    </location>
</feature>
<feature type="domain" description="ACB" evidence="7">
    <location>
        <begin position="21"/>
        <end position="106"/>
    </location>
</feature>
<dbReference type="InterPro" id="IPR035984">
    <property type="entry name" value="Acyl-CoA-binding_sf"/>
</dbReference>
<feature type="repeat" description="ANK" evidence="5">
    <location>
        <begin position="201"/>
        <end position="233"/>
    </location>
</feature>
<dbReference type="AlphaFoldDB" id="A0A8B7Z612"/>
<accession>A0A8B7Z612</accession>
<dbReference type="GeneID" id="110984835"/>
<dbReference type="PANTHER" id="PTHR24119:SF0">
    <property type="entry name" value="ACYL-COA-BINDING DOMAIN-CONTAINING PROTEIN 6"/>
    <property type="match status" value="1"/>
</dbReference>
<evidence type="ECO:0000256" key="3">
    <source>
        <dbReference type="ARBA" id="ARBA00023043"/>
    </source>
</evidence>
<dbReference type="InterPro" id="IPR014352">
    <property type="entry name" value="FERM/acyl-CoA-bd_prot_sf"/>
</dbReference>
<reference evidence="9" key="1">
    <citation type="submission" date="2025-08" db="UniProtKB">
        <authorList>
            <consortium name="RefSeq"/>
        </authorList>
    </citation>
    <scope>IDENTIFICATION</scope>
</reference>
<evidence type="ECO:0000256" key="4">
    <source>
        <dbReference type="ARBA" id="ARBA00023121"/>
    </source>
</evidence>
<dbReference type="Pfam" id="PF12796">
    <property type="entry name" value="Ank_2"/>
    <property type="match status" value="1"/>
</dbReference>
<dbReference type="PANTHER" id="PTHR24119">
    <property type="entry name" value="ACYL-COA-BINDING DOMAIN-CONTAINING PROTEIN 6"/>
    <property type="match status" value="1"/>
</dbReference>
<keyword evidence="2" id="KW-0677">Repeat</keyword>
<evidence type="ECO:0000256" key="1">
    <source>
        <dbReference type="ARBA" id="ARBA00018419"/>
    </source>
</evidence>
<evidence type="ECO:0000313" key="8">
    <source>
        <dbReference type="Proteomes" id="UP000694845"/>
    </source>
</evidence>
<dbReference type="RefSeq" id="XP_022101069.1">
    <property type="nucleotide sequence ID" value="XM_022245377.1"/>
</dbReference>
<dbReference type="InterPro" id="IPR002110">
    <property type="entry name" value="Ankyrin_rpt"/>
</dbReference>
<organism evidence="8 9">
    <name type="scientific">Acanthaster planci</name>
    <name type="common">Crown-of-thorns starfish</name>
    <dbReference type="NCBI Taxonomy" id="133434"/>
    <lineage>
        <taxon>Eukaryota</taxon>
        <taxon>Metazoa</taxon>
        <taxon>Echinodermata</taxon>
        <taxon>Eleutherozoa</taxon>
        <taxon>Asterozoa</taxon>
        <taxon>Asteroidea</taxon>
        <taxon>Valvatacea</taxon>
        <taxon>Valvatida</taxon>
        <taxon>Acanthasteridae</taxon>
        <taxon>Acanthaster</taxon>
    </lineage>
</organism>
<keyword evidence="8" id="KW-1185">Reference proteome</keyword>
<evidence type="ECO:0000256" key="2">
    <source>
        <dbReference type="ARBA" id="ARBA00022737"/>
    </source>
</evidence>
<name>A0A8B7Z612_ACAPL</name>
<dbReference type="PROSITE" id="PS50297">
    <property type="entry name" value="ANK_REP_REGION"/>
    <property type="match status" value="2"/>
</dbReference>
<dbReference type="SUPFAM" id="SSF47027">
    <property type="entry name" value="Acyl-CoA binding protein"/>
    <property type="match status" value="1"/>
</dbReference>
<feature type="region of interest" description="Disordered" evidence="6">
    <location>
        <begin position="1"/>
        <end position="21"/>
    </location>
</feature>
<sequence length="254" mass="28224">MESDDSDFGDTSVGPSGDDGLTREFHQAAQRVQMLVSGLPKEKLLYLYARYKQATVGKCNTLRPGLFDFQRKQKWDAWHGVGEMTKDVAMAEYVAAVKEIDPDWSSKTKGGGGSRGGMGVGVSTMCKEDDDICDFNKTVFDWCKEGNVEQVRRLLDEEGLEVNDTDDEGMSLLHWSCDRGHTDVTLMLLECQADVNILDEEGQTPLHYAAACEHVAIAEILLKYGANRELRDNEGCTPLELTSDTVIQEMLTVQ</sequence>
<keyword evidence="3 5" id="KW-0040">ANK repeat</keyword>
<protein>
    <recommendedName>
        <fullName evidence="1">Acyl-CoA-binding domain-containing protein 6</fullName>
    </recommendedName>
</protein>
<dbReference type="PROSITE" id="PS50088">
    <property type="entry name" value="ANK_REPEAT"/>
    <property type="match status" value="2"/>
</dbReference>
<dbReference type="Pfam" id="PF00887">
    <property type="entry name" value="ACBP"/>
    <property type="match status" value="1"/>
</dbReference>
<keyword evidence="4" id="KW-0446">Lipid-binding</keyword>
<dbReference type="OrthoDB" id="4567at2759"/>
<evidence type="ECO:0000256" key="5">
    <source>
        <dbReference type="PROSITE-ProRule" id="PRU00023"/>
    </source>
</evidence>
<dbReference type="InterPro" id="IPR036770">
    <property type="entry name" value="Ankyrin_rpt-contain_sf"/>
</dbReference>
<dbReference type="PRINTS" id="PR00689">
    <property type="entry name" value="ACOABINDINGP"/>
</dbReference>
<evidence type="ECO:0000256" key="6">
    <source>
        <dbReference type="SAM" id="MobiDB-lite"/>
    </source>
</evidence>
<dbReference type="PROSITE" id="PS51228">
    <property type="entry name" value="ACB_2"/>
    <property type="match status" value="1"/>
</dbReference>
<dbReference type="SUPFAM" id="SSF48403">
    <property type="entry name" value="Ankyrin repeat"/>
    <property type="match status" value="1"/>
</dbReference>
<dbReference type="SMART" id="SM00248">
    <property type="entry name" value="ANK"/>
    <property type="match status" value="2"/>
</dbReference>
<dbReference type="GO" id="GO:0000062">
    <property type="term" value="F:fatty-acyl-CoA binding"/>
    <property type="evidence" value="ECO:0007669"/>
    <property type="project" value="InterPro"/>
</dbReference>
<dbReference type="KEGG" id="aplc:110984835"/>
<evidence type="ECO:0000259" key="7">
    <source>
        <dbReference type="PROSITE" id="PS51228"/>
    </source>
</evidence>
<gene>
    <name evidence="9" type="primary">LOC110984835</name>
</gene>
<dbReference type="Proteomes" id="UP000694845">
    <property type="component" value="Unplaced"/>
</dbReference>
<proteinExistence type="predicted"/>
<dbReference type="InterPro" id="IPR000582">
    <property type="entry name" value="Acyl-CoA-binding_protein"/>
</dbReference>
<dbReference type="Gene3D" id="1.20.80.10">
    <property type="match status" value="1"/>
</dbReference>